<keyword evidence="3" id="KW-1185">Reference proteome</keyword>
<dbReference type="OrthoDB" id="64318at2759"/>
<accession>A0A0M8ZVQ0</accession>
<sequence>METAQTLYLNLFGEDKIHVLKELLHACVDEICGRPGPTYHKFVNSMDWSREEYEETYKLISTLLRHPASLYLTEEKMPQEYHELPEQIQQNILSCLKIRREQLTDALLMECSKEKHETVIDFDWRLKLVMGSSKLASLREPLLQLDLILENKNSKRILDFELNKDELDTFINTMEEATSSVMVGADGGEAGISLGTAGVVTFFLSYCHEPDYFLLGPRVPECSATYISPSLKDSIEEIGRPQQVQIPACYEDKRQNQEANNTGGGSNGCSGSGWWWKRHRNCQQQSRRC</sequence>
<dbReference type="InterPro" id="IPR017920">
    <property type="entry name" value="COMM"/>
</dbReference>
<protein>
    <submittedName>
        <fullName evidence="2">COMM domain-containing protein 8</fullName>
    </submittedName>
</protein>
<dbReference type="STRING" id="166423.A0A0M8ZVQ0"/>
<feature type="domain" description="COMM" evidence="1">
    <location>
        <begin position="118"/>
        <end position="185"/>
    </location>
</feature>
<dbReference type="EMBL" id="KQ435824">
    <property type="protein sequence ID" value="KOX72095.1"/>
    <property type="molecule type" value="Genomic_DNA"/>
</dbReference>
<reference evidence="2 3" key="1">
    <citation type="submission" date="2015-07" db="EMBL/GenBank/DDBJ databases">
        <title>The genome of Melipona quadrifasciata.</title>
        <authorList>
            <person name="Pan H."/>
            <person name="Kapheim K."/>
        </authorList>
    </citation>
    <scope>NUCLEOTIDE SEQUENCE [LARGE SCALE GENOMIC DNA]</scope>
    <source>
        <strain evidence="2">0111107301</strain>
        <tissue evidence="2">Whole body</tissue>
    </source>
</reference>
<dbReference type="PANTHER" id="PTHR16231">
    <property type="entry name" value="COMM DOMAIN-CONTAINING PROTEIN 4-8 FAMILY MEMBER"/>
    <property type="match status" value="1"/>
</dbReference>
<dbReference type="Proteomes" id="UP000053105">
    <property type="component" value="Unassembled WGS sequence"/>
</dbReference>
<organism evidence="2 3">
    <name type="scientific">Melipona quadrifasciata</name>
    <dbReference type="NCBI Taxonomy" id="166423"/>
    <lineage>
        <taxon>Eukaryota</taxon>
        <taxon>Metazoa</taxon>
        <taxon>Ecdysozoa</taxon>
        <taxon>Arthropoda</taxon>
        <taxon>Hexapoda</taxon>
        <taxon>Insecta</taxon>
        <taxon>Pterygota</taxon>
        <taxon>Neoptera</taxon>
        <taxon>Endopterygota</taxon>
        <taxon>Hymenoptera</taxon>
        <taxon>Apocrita</taxon>
        <taxon>Aculeata</taxon>
        <taxon>Apoidea</taxon>
        <taxon>Anthophila</taxon>
        <taxon>Apidae</taxon>
        <taxon>Melipona</taxon>
    </lineage>
</organism>
<dbReference type="AlphaFoldDB" id="A0A0M8ZVQ0"/>
<proteinExistence type="predicted"/>
<dbReference type="PROSITE" id="PS51269">
    <property type="entry name" value="COMM"/>
    <property type="match status" value="1"/>
</dbReference>
<name>A0A0M8ZVQ0_9HYME</name>
<evidence type="ECO:0000313" key="2">
    <source>
        <dbReference type="EMBL" id="KOX72095.1"/>
    </source>
</evidence>
<dbReference type="PANTHER" id="PTHR16231:SF0">
    <property type="entry name" value="COMM DOMAIN-CONTAINING PROTEIN 8"/>
    <property type="match status" value="1"/>
</dbReference>
<dbReference type="Pfam" id="PF07258">
    <property type="entry name" value="COMM_domain"/>
    <property type="match status" value="1"/>
</dbReference>
<gene>
    <name evidence="2" type="ORF">WN51_00956</name>
</gene>
<evidence type="ECO:0000259" key="1">
    <source>
        <dbReference type="PROSITE" id="PS51269"/>
    </source>
</evidence>
<dbReference type="InterPro" id="IPR055184">
    <property type="entry name" value="COMMD8_HN"/>
</dbReference>
<dbReference type="InterPro" id="IPR047155">
    <property type="entry name" value="COMMD4/6/7/8"/>
</dbReference>
<evidence type="ECO:0000313" key="3">
    <source>
        <dbReference type="Proteomes" id="UP000053105"/>
    </source>
</evidence>
<dbReference type="Pfam" id="PF22838">
    <property type="entry name" value="COMMD8_HN"/>
    <property type="match status" value="1"/>
</dbReference>